<evidence type="ECO:0000313" key="2">
    <source>
        <dbReference type="EMBL" id="KAJ4456466.1"/>
    </source>
</evidence>
<protein>
    <submittedName>
        <fullName evidence="2">Uncharacterized protein</fullName>
    </submittedName>
</protein>
<organism evidence="2 3">
    <name type="scientific">Paratrimastix pyriformis</name>
    <dbReference type="NCBI Taxonomy" id="342808"/>
    <lineage>
        <taxon>Eukaryota</taxon>
        <taxon>Metamonada</taxon>
        <taxon>Preaxostyla</taxon>
        <taxon>Paratrimastigidae</taxon>
        <taxon>Paratrimastix</taxon>
    </lineage>
</organism>
<reference evidence="2" key="1">
    <citation type="journal article" date="2022" name="bioRxiv">
        <title>Genomics of Preaxostyla Flagellates Illuminates Evolutionary Transitions and the Path Towards Mitochondrial Loss.</title>
        <authorList>
            <person name="Novak L.V.F."/>
            <person name="Treitli S.C."/>
            <person name="Pyrih J."/>
            <person name="Halakuc P."/>
            <person name="Pipaliya S.V."/>
            <person name="Vacek V."/>
            <person name="Brzon O."/>
            <person name="Soukal P."/>
            <person name="Eme L."/>
            <person name="Dacks J.B."/>
            <person name="Karnkowska A."/>
            <person name="Elias M."/>
            <person name="Hampl V."/>
        </authorList>
    </citation>
    <scope>NUCLEOTIDE SEQUENCE</scope>
    <source>
        <strain evidence="2">RCP-MX</strain>
    </source>
</reference>
<sequence>MSACLLRIMDRHQQIAHTQQENAARERELEEERATVSEAGAALTKKFQAIDRELCQYQLREKKSKETLVTEQGKLSRSRQQTQKQIADLRSAHLQHMHKRKRVEQEIQTLQGKLDHRLERYTIGLEAITQGEYPLSHRPTMVASPQREYPPIPTSPPHQLIAFS</sequence>
<dbReference type="Proteomes" id="UP001141327">
    <property type="component" value="Unassembled WGS sequence"/>
</dbReference>
<proteinExistence type="predicted"/>
<evidence type="ECO:0000256" key="1">
    <source>
        <dbReference type="SAM" id="MobiDB-lite"/>
    </source>
</evidence>
<dbReference type="EMBL" id="JAPMOS010000069">
    <property type="protein sequence ID" value="KAJ4456466.1"/>
    <property type="molecule type" value="Genomic_DNA"/>
</dbReference>
<evidence type="ECO:0000313" key="3">
    <source>
        <dbReference type="Proteomes" id="UP001141327"/>
    </source>
</evidence>
<accession>A0ABQ8UF24</accession>
<feature type="region of interest" description="Disordered" evidence="1">
    <location>
        <begin position="143"/>
        <end position="164"/>
    </location>
</feature>
<comment type="caution">
    <text evidence="2">The sequence shown here is derived from an EMBL/GenBank/DDBJ whole genome shotgun (WGS) entry which is preliminary data.</text>
</comment>
<keyword evidence="3" id="KW-1185">Reference proteome</keyword>
<gene>
    <name evidence="2" type="ORF">PAPYR_8292</name>
</gene>
<name>A0ABQ8UF24_9EUKA</name>